<proteinExistence type="predicted"/>
<dbReference type="InterPro" id="IPR051291">
    <property type="entry name" value="CIMAP"/>
</dbReference>
<reference evidence="1 3" key="2">
    <citation type="journal article" date="2013" name="Nature">
        <title>Insights into bilaterian evolution from three spiralian genomes.</title>
        <authorList>
            <person name="Simakov O."/>
            <person name="Marletaz F."/>
            <person name="Cho S.J."/>
            <person name="Edsinger-Gonzales E."/>
            <person name="Havlak P."/>
            <person name="Hellsten U."/>
            <person name="Kuo D.H."/>
            <person name="Larsson T."/>
            <person name="Lv J."/>
            <person name="Arendt D."/>
            <person name="Savage R."/>
            <person name="Osoegawa K."/>
            <person name="de Jong P."/>
            <person name="Grimwood J."/>
            <person name="Chapman J.A."/>
            <person name="Shapiro H."/>
            <person name="Aerts A."/>
            <person name="Otillar R.P."/>
            <person name="Terry A.Y."/>
            <person name="Boore J.L."/>
            <person name="Grigoriev I.V."/>
            <person name="Lindberg D.R."/>
            <person name="Seaver E.C."/>
            <person name="Weisblat D.A."/>
            <person name="Putnam N.H."/>
            <person name="Rokhsar D.S."/>
        </authorList>
    </citation>
    <scope>NUCLEOTIDE SEQUENCE</scope>
    <source>
        <strain evidence="1 3">I ESC-2004</strain>
    </source>
</reference>
<reference evidence="2" key="3">
    <citation type="submission" date="2015-06" db="UniProtKB">
        <authorList>
            <consortium name="EnsemblMetazoa"/>
        </authorList>
    </citation>
    <scope>IDENTIFICATION</scope>
</reference>
<dbReference type="InterPro" id="IPR010736">
    <property type="entry name" value="SHIPPO-rpt"/>
</dbReference>
<dbReference type="Pfam" id="PF07004">
    <property type="entry name" value="SHIPPO-rpt"/>
    <property type="match status" value="4"/>
</dbReference>
<dbReference type="EnsemblMetazoa" id="CapteT182924">
    <property type="protein sequence ID" value="CapteP182924"/>
    <property type="gene ID" value="CapteG182924"/>
</dbReference>
<dbReference type="PANTHER" id="PTHR21580">
    <property type="entry name" value="SHIPPO-1-RELATED"/>
    <property type="match status" value="1"/>
</dbReference>
<evidence type="ECO:0008006" key="4">
    <source>
        <dbReference type="Google" id="ProtNLM"/>
    </source>
</evidence>
<dbReference type="HOGENOM" id="CLU_088282_1_0_1"/>
<dbReference type="GO" id="GO:0005856">
    <property type="term" value="C:cytoskeleton"/>
    <property type="evidence" value="ECO:0007669"/>
    <property type="project" value="TreeGrafter"/>
</dbReference>
<protein>
    <recommendedName>
        <fullName evidence="4">Outer dense fiber protein 3</fullName>
    </recommendedName>
</protein>
<dbReference type="Proteomes" id="UP000014760">
    <property type="component" value="Unassembled WGS sequence"/>
</dbReference>
<organism evidence="1">
    <name type="scientific">Capitella teleta</name>
    <name type="common">Polychaete worm</name>
    <dbReference type="NCBI Taxonomy" id="283909"/>
    <lineage>
        <taxon>Eukaryota</taxon>
        <taxon>Metazoa</taxon>
        <taxon>Spiralia</taxon>
        <taxon>Lophotrochozoa</taxon>
        <taxon>Annelida</taxon>
        <taxon>Polychaeta</taxon>
        <taxon>Sedentaria</taxon>
        <taxon>Scolecida</taxon>
        <taxon>Capitellidae</taxon>
        <taxon>Capitella</taxon>
    </lineage>
</organism>
<name>R7USP6_CAPTE</name>
<dbReference type="OMA" id="YVNHDCT"/>
<dbReference type="EMBL" id="KB300643">
    <property type="protein sequence ID" value="ELU06431.1"/>
    <property type="molecule type" value="Genomic_DNA"/>
</dbReference>
<accession>R7USP6</accession>
<dbReference type="EMBL" id="AMQN01007407">
    <property type="status" value="NOT_ANNOTATED_CDS"/>
    <property type="molecule type" value="Genomic_DNA"/>
</dbReference>
<keyword evidence="3" id="KW-1185">Reference proteome</keyword>
<sequence length="252" mass="27508">MVYVYTVPRVPVAASEKGPGPAQYTLPTLIGSKYHTPTHTKQPGWNFGVRHKDLDNVDRSPGPVYLLGPKVSRFGNSGEPHYSLSMRTQSMKPANYPPPGTYNPQFTTGVQKAPAYTFGKRTMHRSMEKNPAPNSYRLPALIGSTVESGKKAAPIYSMVGRCKIGGFSEDLQKTPGPGTYKVTQPNSYRNCQPAYSMTSRNMMPGDTTKKPGPGAHSPEKVNIHLKEAPKASFGIRHSEYSVACLTSGDIDF</sequence>
<reference evidence="3" key="1">
    <citation type="submission" date="2012-12" db="EMBL/GenBank/DDBJ databases">
        <authorList>
            <person name="Hellsten U."/>
            <person name="Grimwood J."/>
            <person name="Chapman J.A."/>
            <person name="Shapiro H."/>
            <person name="Aerts A."/>
            <person name="Otillar R.P."/>
            <person name="Terry A.Y."/>
            <person name="Boore J.L."/>
            <person name="Simakov O."/>
            <person name="Marletaz F."/>
            <person name="Cho S.-J."/>
            <person name="Edsinger-Gonzales E."/>
            <person name="Havlak P."/>
            <person name="Kuo D.-H."/>
            <person name="Larsson T."/>
            <person name="Lv J."/>
            <person name="Arendt D."/>
            <person name="Savage R."/>
            <person name="Osoegawa K."/>
            <person name="de Jong P."/>
            <person name="Lindberg D.R."/>
            <person name="Seaver E.C."/>
            <person name="Weisblat D.A."/>
            <person name="Putnam N.H."/>
            <person name="Grigoriev I.V."/>
            <person name="Rokhsar D.S."/>
        </authorList>
    </citation>
    <scope>NUCLEOTIDE SEQUENCE</scope>
    <source>
        <strain evidence="3">I ESC-2004</strain>
    </source>
</reference>
<evidence type="ECO:0000313" key="2">
    <source>
        <dbReference type="EnsemblMetazoa" id="CapteP182924"/>
    </source>
</evidence>
<evidence type="ECO:0000313" key="1">
    <source>
        <dbReference type="EMBL" id="ELU06431.1"/>
    </source>
</evidence>
<dbReference type="OrthoDB" id="429991at2759"/>
<evidence type="ECO:0000313" key="3">
    <source>
        <dbReference type="Proteomes" id="UP000014760"/>
    </source>
</evidence>
<dbReference type="PANTHER" id="PTHR21580:SF28">
    <property type="entry name" value="BOREALIN N-TERMINAL DOMAIN-CONTAINING PROTEIN-RELATED"/>
    <property type="match status" value="1"/>
</dbReference>
<dbReference type="AlphaFoldDB" id="R7USP6"/>
<gene>
    <name evidence="1" type="ORF">CAPTEDRAFT_182924</name>
</gene>